<dbReference type="KEGG" id="pvn:A7sIIA15_04705"/>
<sequence length="85" mass="8335">MLVLHGSNLVGVGVGEGVADAEGVGVGVAEGVGVATGTGCLTATPLFHTNFFPDLMQVYLIPDDVLVLPSTLQAVPGLTAASATG</sequence>
<evidence type="ECO:0000313" key="2">
    <source>
        <dbReference type="Proteomes" id="UP000217186"/>
    </source>
</evidence>
<dbReference type="AlphaFoldDB" id="A0A249KTM9"/>
<keyword evidence="2" id="KW-1185">Reference proteome</keyword>
<accession>A0A249KTM9</accession>
<evidence type="ECO:0000313" key="1">
    <source>
        <dbReference type="EMBL" id="ASY20160.1"/>
    </source>
</evidence>
<name>A0A249KTM9_9ACTN</name>
<dbReference type="EMBL" id="CP016776">
    <property type="protein sequence ID" value="ASY20160.1"/>
    <property type="molecule type" value="Genomic_DNA"/>
</dbReference>
<protein>
    <submittedName>
        <fullName evidence="1">Uncharacterized protein</fullName>
    </submittedName>
</protein>
<dbReference type="Proteomes" id="UP000217186">
    <property type="component" value="Chromosome"/>
</dbReference>
<reference evidence="1 2" key="1">
    <citation type="submission" date="2016-07" db="EMBL/GenBank/DDBJ databases">
        <title>High microdiversification within the ubiquitous acI lineage of Actinobacteria.</title>
        <authorList>
            <person name="Neuenschwander S.M."/>
            <person name="Salcher M."/>
            <person name="Ghai R."/>
            <person name="Pernthaler J."/>
        </authorList>
    </citation>
    <scope>NUCLEOTIDE SEQUENCE [LARGE SCALE GENOMIC DNA]</scope>
    <source>
        <strain evidence="1">MMS-IIA-15</strain>
    </source>
</reference>
<proteinExistence type="predicted"/>
<organism evidence="1 2">
    <name type="scientific">Candidatus Planktophila vernalis</name>
    <dbReference type="NCBI Taxonomy" id="1884907"/>
    <lineage>
        <taxon>Bacteria</taxon>
        <taxon>Bacillati</taxon>
        <taxon>Actinomycetota</taxon>
        <taxon>Actinomycetes</taxon>
        <taxon>Candidatus Nanopelagicales</taxon>
        <taxon>Candidatus Nanopelagicaceae</taxon>
        <taxon>Candidatus Planktophila</taxon>
    </lineage>
</organism>
<gene>
    <name evidence="1" type="ORF">A7sIIA15_04705</name>
</gene>